<proteinExistence type="predicted"/>
<keyword evidence="1" id="KW-0472">Membrane</keyword>
<protein>
    <recommendedName>
        <fullName evidence="3">Transmembrane protein</fullName>
    </recommendedName>
</protein>
<name>G3ACC5_9RALS</name>
<accession>G3ACC5</accession>
<dbReference type="EMBL" id="FR854092">
    <property type="protein sequence ID" value="CCA87214.1"/>
    <property type="molecule type" value="Genomic_DNA"/>
</dbReference>
<feature type="transmembrane region" description="Helical" evidence="1">
    <location>
        <begin position="69"/>
        <end position="87"/>
    </location>
</feature>
<keyword evidence="1" id="KW-1133">Transmembrane helix</keyword>
<reference evidence="2" key="2">
    <citation type="submission" date="2011-04" db="EMBL/GenBank/DDBJ databases">
        <authorList>
            <person name="Genoscope - CEA"/>
        </authorList>
    </citation>
    <scope>NUCLEOTIDE SEQUENCE</scope>
    <source>
        <strain evidence="2">R24</strain>
    </source>
</reference>
<evidence type="ECO:0008006" key="3">
    <source>
        <dbReference type="Google" id="ProtNLM"/>
    </source>
</evidence>
<keyword evidence="1" id="KW-0812">Transmembrane</keyword>
<feature type="transmembrane region" description="Helical" evidence="1">
    <location>
        <begin position="39"/>
        <end position="57"/>
    </location>
</feature>
<dbReference type="AlphaFoldDB" id="G3ACC5"/>
<organism evidence="2">
    <name type="scientific">Ralstonia syzygii R24</name>
    <dbReference type="NCBI Taxonomy" id="907261"/>
    <lineage>
        <taxon>Bacteria</taxon>
        <taxon>Pseudomonadati</taxon>
        <taxon>Pseudomonadota</taxon>
        <taxon>Betaproteobacteria</taxon>
        <taxon>Burkholderiales</taxon>
        <taxon>Burkholderiaceae</taxon>
        <taxon>Ralstonia</taxon>
        <taxon>Ralstonia solanacearum species complex</taxon>
    </lineage>
</organism>
<gene>
    <name evidence="2" type="ORF">RALSY_mp30535</name>
</gene>
<sequence>MVRGMGLILAWMCVIRSRIAQRNPSKMPAINDGVKWHKQWRGFFISLPCALFLLVYFDYERPIVGWEKLLFVSVMLVGMLGVALYFFDFARNIRNRNK</sequence>
<reference evidence="2" key="1">
    <citation type="journal article" date="2011" name="PLoS ONE">
        <title>Ralstonia syzygii, the Blood Disease Bacterium and some Asian R. solanacearum strains form a single genomic species despite divergent lifestyles.</title>
        <authorList>
            <person name="Remenant B."/>
            <person name="de Cambiaire J.C."/>
            <person name="Cellier G."/>
            <person name="Jacobs J.M."/>
            <person name="Mangenot S."/>
            <person name="Barbe V."/>
            <person name="Lajus A."/>
            <person name="Vallenet D."/>
            <person name="Medigue C."/>
            <person name="Fegan M."/>
            <person name="Allen C."/>
            <person name="Prior P."/>
        </authorList>
    </citation>
    <scope>NUCLEOTIDE SEQUENCE</scope>
    <source>
        <strain evidence="2">R24</strain>
    </source>
</reference>
<evidence type="ECO:0000313" key="2">
    <source>
        <dbReference type="EMBL" id="CCA87214.1"/>
    </source>
</evidence>
<evidence type="ECO:0000256" key="1">
    <source>
        <dbReference type="SAM" id="Phobius"/>
    </source>
</evidence>